<evidence type="ECO:0000256" key="13">
    <source>
        <dbReference type="SAM" id="Coils"/>
    </source>
</evidence>
<evidence type="ECO:0000313" key="16">
    <source>
        <dbReference type="Proteomes" id="UP000000483"/>
    </source>
</evidence>
<keyword evidence="12" id="KW-0963">Cytoplasm</keyword>
<evidence type="ECO:0000256" key="11">
    <source>
        <dbReference type="ARBA" id="ARBA00023146"/>
    </source>
</evidence>
<feature type="domain" description="Alanyl-transfer RNA synthetases family profile" evidence="14">
    <location>
        <begin position="1"/>
        <end position="712"/>
    </location>
</feature>
<dbReference type="SUPFAM" id="SSF50447">
    <property type="entry name" value="Translation proteins"/>
    <property type="match status" value="1"/>
</dbReference>
<dbReference type="SUPFAM" id="SSF101353">
    <property type="entry name" value="Putative anticodon-binding domain of alanyl-tRNA synthetase (AlaRS)"/>
    <property type="match status" value="1"/>
</dbReference>
<evidence type="ECO:0000313" key="15">
    <source>
        <dbReference type="EMBL" id="AEB10573.1"/>
    </source>
</evidence>
<dbReference type="InterPro" id="IPR050058">
    <property type="entry name" value="Ala-tRNA_ligase"/>
</dbReference>
<feature type="binding site" evidence="12">
    <location>
        <position position="673"/>
    </location>
    <ligand>
        <name>Zn(2+)</name>
        <dbReference type="ChEBI" id="CHEBI:29105"/>
    </ligand>
</feature>
<dbReference type="Gene3D" id="3.30.930.10">
    <property type="entry name" value="Bira Bifunctional Protein, Domain 2"/>
    <property type="match status" value="1"/>
</dbReference>
<dbReference type="GO" id="GO:0006419">
    <property type="term" value="P:alanyl-tRNA aminoacylation"/>
    <property type="evidence" value="ECO:0007669"/>
    <property type="project" value="UniProtKB-UniRule"/>
</dbReference>
<dbReference type="FunFam" id="2.40.30.130:FF:000001">
    <property type="entry name" value="Alanine--tRNA ligase"/>
    <property type="match status" value="1"/>
</dbReference>
<dbReference type="SMART" id="SM00863">
    <property type="entry name" value="tRNA_SAD"/>
    <property type="match status" value="1"/>
</dbReference>
<keyword evidence="5 12" id="KW-0479">Metal-binding</keyword>
<keyword evidence="3 12" id="KW-0820">tRNA-binding</keyword>
<dbReference type="InterPro" id="IPR018164">
    <property type="entry name" value="Ala-tRNA-synth_IIc_N"/>
</dbReference>
<comment type="similarity">
    <text evidence="2 12">Belongs to the class-II aminoacyl-tRNA synthetase family.</text>
</comment>
<dbReference type="RefSeq" id="WP_013707682.1">
    <property type="nucleotide sequence ID" value="NC_015388.1"/>
</dbReference>
<dbReference type="EC" id="6.1.1.7" evidence="12"/>
<organism evidence="15 16">
    <name type="scientific">Desulfobacca acetoxidans (strain ATCC 700848 / DSM 11109 / ASRB2)</name>
    <dbReference type="NCBI Taxonomy" id="880072"/>
    <lineage>
        <taxon>Bacteria</taxon>
        <taxon>Pseudomonadati</taxon>
        <taxon>Thermodesulfobacteriota</taxon>
        <taxon>Desulfobaccia</taxon>
        <taxon>Desulfobaccales</taxon>
        <taxon>Desulfobaccaceae</taxon>
        <taxon>Desulfobacca</taxon>
    </lineage>
</organism>
<dbReference type="PRINTS" id="PR00980">
    <property type="entry name" value="TRNASYNTHALA"/>
</dbReference>
<dbReference type="FunFam" id="3.30.54.20:FF:000001">
    <property type="entry name" value="Alanine--tRNA ligase"/>
    <property type="match status" value="1"/>
</dbReference>
<keyword evidence="9 12" id="KW-0694">RNA-binding</keyword>
<dbReference type="Gene3D" id="2.40.30.130">
    <property type="match status" value="1"/>
</dbReference>
<dbReference type="Gene3D" id="3.30.54.20">
    <property type="match status" value="1"/>
</dbReference>
<evidence type="ECO:0000259" key="14">
    <source>
        <dbReference type="PROSITE" id="PS50860"/>
    </source>
</evidence>
<dbReference type="PANTHER" id="PTHR11777:SF9">
    <property type="entry name" value="ALANINE--TRNA LIGASE, CYTOPLASMIC"/>
    <property type="match status" value="1"/>
</dbReference>
<reference evidence="16" key="2">
    <citation type="submission" date="2011-03" db="EMBL/GenBank/DDBJ databases">
        <title>The complete genome of Desulfobacca acetoxidans DSM 11109.</title>
        <authorList>
            <consortium name="US DOE Joint Genome Institute (JGI-PGF)"/>
            <person name="Lucas S."/>
            <person name="Copeland A."/>
            <person name="Lapidus A."/>
            <person name="Bruce D."/>
            <person name="Goodwin L."/>
            <person name="Pitluck S."/>
            <person name="Peters L."/>
            <person name="Kyrpides N."/>
            <person name="Mavromatis K."/>
            <person name="Ivanova N."/>
            <person name="Ovchinnikova G."/>
            <person name="Teshima H."/>
            <person name="Detter J.C."/>
            <person name="Han C."/>
            <person name="Land M."/>
            <person name="Hauser L."/>
            <person name="Markowitz V."/>
            <person name="Cheng J.-F."/>
            <person name="Hugenholtz P."/>
            <person name="Woyke T."/>
            <person name="Wu D."/>
            <person name="Spring S."/>
            <person name="Schueler E."/>
            <person name="Brambilla E."/>
            <person name="Klenk H.-P."/>
            <person name="Eisen J.A."/>
        </authorList>
    </citation>
    <scope>NUCLEOTIDE SEQUENCE [LARGE SCALE GENOMIC DNA]</scope>
    <source>
        <strain evidence="16">ATCC 700848 / DSM 11109 / ASRB2</strain>
    </source>
</reference>
<comment type="catalytic activity">
    <reaction evidence="12">
        <text>tRNA(Ala) + L-alanine + ATP = L-alanyl-tRNA(Ala) + AMP + diphosphate</text>
        <dbReference type="Rhea" id="RHEA:12540"/>
        <dbReference type="Rhea" id="RHEA-COMP:9657"/>
        <dbReference type="Rhea" id="RHEA-COMP:9923"/>
        <dbReference type="ChEBI" id="CHEBI:30616"/>
        <dbReference type="ChEBI" id="CHEBI:33019"/>
        <dbReference type="ChEBI" id="CHEBI:57972"/>
        <dbReference type="ChEBI" id="CHEBI:78442"/>
        <dbReference type="ChEBI" id="CHEBI:78497"/>
        <dbReference type="ChEBI" id="CHEBI:456215"/>
        <dbReference type="EC" id="6.1.1.7"/>
    </reaction>
</comment>
<feature type="binding site" evidence="12">
    <location>
        <position position="567"/>
    </location>
    <ligand>
        <name>Zn(2+)</name>
        <dbReference type="ChEBI" id="CHEBI:29105"/>
    </ligand>
</feature>
<dbReference type="SUPFAM" id="SSF55681">
    <property type="entry name" value="Class II aaRS and biotin synthetases"/>
    <property type="match status" value="1"/>
</dbReference>
<gene>
    <name evidence="12" type="primary">alaS</name>
    <name evidence="15" type="ordered locus">Desac_2760</name>
</gene>
<dbReference type="InterPro" id="IPR018163">
    <property type="entry name" value="Thr/Ala-tRNA-synth_IIc_edit"/>
</dbReference>
<keyword evidence="11 12" id="KW-0030">Aminoacyl-tRNA synthetase</keyword>
<evidence type="ECO:0000256" key="5">
    <source>
        <dbReference type="ARBA" id="ARBA00022723"/>
    </source>
</evidence>
<dbReference type="Gene3D" id="6.10.250.550">
    <property type="match status" value="1"/>
</dbReference>
<keyword evidence="10 12" id="KW-0648">Protein biosynthesis</keyword>
<evidence type="ECO:0000256" key="2">
    <source>
        <dbReference type="ARBA" id="ARBA00008226"/>
    </source>
</evidence>
<evidence type="ECO:0000256" key="7">
    <source>
        <dbReference type="ARBA" id="ARBA00022833"/>
    </source>
</evidence>
<dbReference type="FunFam" id="3.30.980.10:FF:000004">
    <property type="entry name" value="Alanine--tRNA ligase, cytoplasmic"/>
    <property type="match status" value="1"/>
</dbReference>
<dbReference type="GO" id="GO:0008270">
    <property type="term" value="F:zinc ion binding"/>
    <property type="evidence" value="ECO:0007669"/>
    <property type="project" value="UniProtKB-UniRule"/>
</dbReference>
<dbReference type="STRING" id="880072.Desac_2760"/>
<keyword evidence="13" id="KW-0175">Coiled coil</keyword>
<name>F2NE05_DESAR</name>
<evidence type="ECO:0000256" key="9">
    <source>
        <dbReference type="ARBA" id="ARBA00022884"/>
    </source>
</evidence>
<keyword evidence="6 12" id="KW-0547">Nucleotide-binding</keyword>
<dbReference type="PANTHER" id="PTHR11777">
    <property type="entry name" value="ALANYL-TRNA SYNTHETASE"/>
    <property type="match status" value="1"/>
</dbReference>
<comment type="subcellular location">
    <subcellularLocation>
        <location evidence="1 12">Cytoplasm</location>
    </subcellularLocation>
</comment>
<dbReference type="EMBL" id="CP002629">
    <property type="protein sequence ID" value="AEB10573.1"/>
    <property type="molecule type" value="Genomic_DNA"/>
</dbReference>
<proteinExistence type="inferred from homology"/>
<dbReference type="Gene3D" id="3.30.980.10">
    <property type="entry name" value="Threonyl-trna Synthetase, Chain A, domain 2"/>
    <property type="match status" value="1"/>
</dbReference>
<dbReference type="InterPro" id="IPR023033">
    <property type="entry name" value="Ala_tRNA_ligase_euk/bac"/>
</dbReference>
<keyword evidence="8 12" id="KW-0067">ATP-binding</keyword>
<dbReference type="HOGENOM" id="CLU_004485_1_1_7"/>
<feature type="binding site" evidence="12">
    <location>
        <position position="669"/>
    </location>
    <ligand>
        <name>Zn(2+)</name>
        <dbReference type="ChEBI" id="CHEBI:29105"/>
    </ligand>
</feature>
<keyword evidence="4 12" id="KW-0436">Ligase</keyword>
<evidence type="ECO:0000256" key="3">
    <source>
        <dbReference type="ARBA" id="ARBA00022555"/>
    </source>
</evidence>
<dbReference type="SUPFAM" id="SSF55186">
    <property type="entry name" value="ThrRS/AlaRS common domain"/>
    <property type="match status" value="1"/>
</dbReference>
<dbReference type="GO" id="GO:0000049">
    <property type="term" value="F:tRNA binding"/>
    <property type="evidence" value="ECO:0007669"/>
    <property type="project" value="UniProtKB-KW"/>
</dbReference>
<dbReference type="InterPro" id="IPR045864">
    <property type="entry name" value="aa-tRNA-synth_II/BPL/LPL"/>
</dbReference>
<comment type="domain">
    <text evidence="12">Consists of three domains; the N-terminal catalytic domain, the editing domain and the C-terminal C-Ala domain. The editing domain removes incorrectly charged amino acids, while the C-Ala domain, along with tRNA(Ala), serves as a bridge to cooperatively bring together the editing and aminoacylation centers thus stimulating deacylation of misacylated tRNAs.</text>
</comment>
<dbReference type="FunFam" id="3.30.930.10:FF:000004">
    <property type="entry name" value="Alanine--tRNA ligase"/>
    <property type="match status" value="1"/>
</dbReference>
<feature type="coiled-coil region" evidence="13">
    <location>
        <begin position="728"/>
        <end position="762"/>
    </location>
</feature>
<evidence type="ECO:0000256" key="12">
    <source>
        <dbReference type="HAMAP-Rule" id="MF_00036"/>
    </source>
</evidence>
<dbReference type="GO" id="GO:0005829">
    <property type="term" value="C:cytosol"/>
    <property type="evidence" value="ECO:0007669"/>
    <property type="project" value="TreeGrafter"/>
</dbReference>
<dbReference type="Pfam" id="PF01411">
    <property type="entry name" value="tRNA-synt_2c"/>
    <property type="match status" value="1"/>
</dbReference>
<evidence type="ECO:0000256" key="4">
    <source>
        <dbReference type="ARBA" id="ARBA00022598"/>
    </source>
</evidence>
<dbReference type="NCBIfam" id="TIGR00344">
    <property type="entry name" value="alaS"/>
    <property type="match status" value="1"/>
</dbReference>
<accession>F2NE05</accession>
<dbReference type="InterPro" id="IPR002318">
    <property type="entry name" value="Ala-tRNA-lgiase_IIc"/>
</dbReference>
<dbReference type="InterPro" id="IPR018162">
    <property type="entry name" value="Ala-tRNA-ligase_IIc_anticod-bd"/>
</dbReference>
<dbReference type="AlphaFoldDB" id="F2NE05"/>
<dbReference type="Gene3D" id="3.10.310.40">
    <property type="match status" value="1"/>
</dbReference>
<dbReference type="OrthoDB" id="9803884at2"/>
<evidence type="ECO:0000256" key="1">
    <source>
        <dbReference type="ARBA" id="ARBA00004496"/>
    </source>
</evidence>
<dbReference type="Proteomes" id="UP000000483">
    <property type="component" value="Chromosome"/>
</dbReference>
<dbReference type="InterPro" id="IPR009000">
    <property type="entry name" value="Transl_B-barrel_sf"/>
</dbReference>
<reference evidence="15 16" key="1">
    <citation type="journal article" date="2011" name="Stand. Genomic Sci.">
        <title>Complete genome sequence of the acetate-degrading sulfate reducer Desulfobacca acetoxidans type strain (ASRB2).</title>
        <authorList>
            <person name="Goker M."/>
            <person name="Teshima H."/>
            <person name="Lapidus A."/>
            <person name="Nolan M."/>
            <person name="Lucas S."/>
            <person name="Hammon N."/>
            <person name="Deshpande S."/>
            <person name="Cheng J.F."/>
            <person name="Tapia R."/>
            <person name="Han C."/>
            <person name="Goodwin L."/>
            <person name="Pitluck S."/>
            <person name="Huntemann M."/>
            <person name="Liolios K."/>
            <person name="Ivanova N."/>
            <person name="Pagani I."/>
            <person name="Mavromatis K."/>
            <person name="Ovchinikova G."/>
            <person name="Pati A."/>
            <person name="Chen A."/>
            <person name="Palaniappan K."/>
            <person name="Land M."/>
            <person name="Hauser L."/>
            <person name="Brambilla E.M."/>
            <person name="Rohde M."/>
            <person name="Spring S."/>
            <person name="Detter J.C."/>
            <person name="Woyke T."/>
            <person name="Bristow J."/>
            <person name="Eisen J.A."/>
            <person name="Markowitz V."/>
            <person name="Hugenholtz P."/>
            <person name="Kyrpides N.C."/>
            <person name="Klenk H.P."/>
        </authorList>
    </citation>
    <scope>NUCLEOTIDE SEQUENCE [LARGE SCALE GENOMIC DNA]</scope>
    <source>
        <strain evidence="16">ATCC 700848 / DSM 11109 / ASRB2</strain>
    </source>
</reference>
<feature type="binding site" evidence="12">
    <location>
        <position position="571"/>
    </location>
    <ligand>
        <name>Zn(2+)</name>
        <dbReference type="ChEBI" id="CHEBI:29105"/>
    </ligand>
</feature>
<dbReference type="InterPro" id="IPR003156">
    <property type="entry name" value="DHHA1_dom"/>
</dbReference>
<dbReference type="GO" id="GO:0004813">
    <property type="term" value="F:alanine-tRNA ligase activity"/>
    <property type="evidence" value="ECO:0007669"/>
    <property type="project" value="UniProtKB-UniRule"/>
</dbReference>
<dbReference type="KEGG" id="dao:Desac_2760"/>
<dbReference type="PROSITE" id="PS50860">
    <property type="entry name" value="AA_TRNA_LIGASE_II_ALA"/>
    <property type="match status" value="1"/>
</dbReference>
<evidence type="ECO:0000256" key="6">
    <source>
        <dbReference type="ARBA" id="ARBA00022741"/>
    </source>
</evidence>
<dbReference type="Pfam" id="PF02272">
    <property type="entry name" value="DHHA1"/>
    <property type="match status" value="1"/>
</dbReference>
<dbReference type="FunFam" id="3.10.310.40:FF:000001">
    <property type="entry name" value="Alanine--tRNA ligase"/>
    <property type="match status" value="1"/>
</dbReference>
<evidence type="ECO:0000256" key="10">
    <source>
        <dbReference type="ARBA" id="ARBA00022917"/>
    </source>
</evidence>
<keyword evidence="16" id="KW-1185">Reference proteome</keyword>
<dbReference type="GO" id="GO:0005524">
    <property type="term" value="F:ATP binding"/>
    <property type="evidence" value="ECO:0007669"/>
    <property type="project" value="UniProtKB-UniRule"/>
</dbReference>
<comment type="cofactor">
    <cofactor evidence="12">
        <name>Zn(2+)</name>
        <dbReference type="ChEBI" id="CHEBI:29105"/>
    </cofactor>
    <text evidence="12">Binds 1 zinc ion per subunit.</text>
</comment>
<evidence type="ECO:0000256" key="8">
    <source>
        <dbReference type="ARBA" id="ARBA00022840"/>
    </source>
</evidence>
<dbReference type="GO" id="GO:0002161">
    <property type="term" value="F:aminoacyl-tRNA deacylase activity"/>
    <property type="evidence" value="ECO:0007669"/>
    <property type="project" value="TreeGrafter"/>
</dbReference>
<comment type="function">
    <text evidence="12">Catalyzes the attachment of alanine to tRNA(Ala) in a two-step reaction: alanine is first activated by ATP to form Ala-AMP and then transferred to the acceptor end of tRNA(Ala). Also edits incorrectly charged Ser-tRNA(Ala) and Gly-tRNA(Ala) via its editing domain.</text>
</comment>
<dbReference type="Pfam" id="PF07973">
    <property type="entry name" value="tRNA_SAD"/>
    <property type="match status" value="1"/>
</dbReference>
<dbReference type="InterPro" id="IPR012947">
    <property type="entry name" value="tRNA_SAD"/>
</dbReference>
<keyword evidence="7 12" id="KW-0862">Zinc</keyword>
<dbReference type="CDD" id="cd00673">
    <property type="entry name" value="AlaRS_core"/>
    <property type="match status" value="1"/>
</dbReference>
<sequence length="878" mass="96857">MTGKEIREKFLAYFESKRHVRVASSSLVPAHDPTLLFTNAGMVQFKRLFLGEEQRGYSRAASAQKCVRAGGKHNDLENVGKTARHHTFFEMLGNFSFGDYFKAGAIEMAWELLTEHYKLPTERLWATVYHDDDEAADLWHDVIHLPRERIVRLGEKDNFWAMGDTGPCGPCSEIIIDQGEERACGPDCGIGRCDCDRYLEIWNLVFMQFNRDEQGNLTPLPKPSIDTGMGLERLTAVIQGVPTNFDTDLIRPVIARTEELAGIAYGQDPALDVAFKVIADHCRAITFLITDGVLPSNEGRGYVLRRILRRAVRFGRLLGFKQPFLAPVGQKVIELMGGDYPELLDARSFIDQVVHNEEERFAETLDHGLKILTDNLEDLKARGERRLPGDIAFKLYDTYGFPLDLITDVLQEQQLELDLSGFNEHMSRQRESSRQSWKGGLPGELPPVYQVLQDLEATVFVGYDQFEAESQILAIIQEGATVSGAKAGRSVEIVVETTPFYAESGGQVADTGTIRGPDFLITITDVQRLPNDVVIHKGEIKQGEIRVGKKVVLAIDAGRRRQIACHHTATHLLHAALRHRLGDHVKQAGSLVAPDRFRFDYSHFTGLSDAVLAQLEVDLLHDIQQNLPVNVSYMPMSEALETGAMALFDEKYGNIVRLVAVPGVSLELCGGAHVDQTGDIGFCKIISESSVAAGIRRIEAVCGAAALRYLQEESQELSAVGQRLKAGKGEILARLDKLLQRQRELEKEVEALQGQLAAARSGDLLERVRHVDGVKVLALEVDVADPKGLRDFADKLKDRLQSGVIILGSGRGDKAMLITVVTKDLTDRLHAGKIVGELAARLGGKGGGRPDMAQAGGPAKEKLPEVLSEAYGVVAKLM</sequence>
<dbReference type="InterPro" id="IPR018165">
    <property type="entry name" value="Ala-tRNA-synth_IIc_core"/>
</dbReference>
<dbReference type="eggNOG" id="COG0013">
    <property type="taxonomic scope" value="Bacteria"/>
</dbReference>
<dbReference type="HAMAP" id="MF_00036_B">
    <property type="entry name" value="Ala_tRNA_synth_B"/>
    <property type="match status" value="1"/>
</dbReference>
<protein>
    <recommendedName>
        <fullName evidence="12">Alanine--tRNA ligase</fullName>
        <ecNumber evidence="12">6.1.1.7</ecNumber>
    </recommendedName>
    <alternativeName>
        <fullName evidence="12">Alanyl-tRNA synthetase</fullName>
        <shortName evidence="12">AlaRS</shortName>
    </alternativeName>
</protein>